<sequence>MHARWLSFVIWALMAASLAYWSLTLMARGPAAPGQVLPAVSGGSIGDWTKVFTQESPSAAPVESASSRYQLLGVVAPSSGQATGEGVALLVVGGGFARPFRVGQVVDGDIQLLEVSRREVGLGRNNTVSIRLALTPVPGAAPSMMAPEPPQPTPALPPSGALPPNQQGISLNAPPGSVPMNGNASPLTNIGGALPSTGVPPPPENAATQ</sequence>
<organism evidence="2 3">
    <name type="scientific">Roseateles terrae</name>
    <dbReference type="NCBI Taxonomy" id="431060"/>
    <lineage>
        <taxon>Bacteria</taxon>
        <taxon>Pseudomonadati</taxon>
        <taxon>Pseudomonadota</taxon>
        <taxon>Betaproteobacteria</taxon>
        <taxon>Burkholderiales</taxon>
        <taxon>Sphaerotilaceae</taxon>
        <taxon>Roseateles</taxon>
    </lineage>
</organism>
<dbReference type="RefSeq" id="WP_088452010.1">
    <property type="nucleotide sequence ID" value="NZ_JACHXO010000005.1"/>
</dbReference>
<gene>
    <name evidence="2" type="ORF">FHS28_003095</name>
</gene>
<feature type="region of interest" description="Disordered" evidence="1">
    <location>
        <begin position="141"/>
        <end position="209"/>
    </location>
</feature>
<feature type="compositionally biased region" description="Pro residues" evidence="1">
    <location>
        <begin position="198"/>
        <end position="209"/>
    </location>
</feature>
<keyword evidence="3" id="KW-1185">Reference proteome</keyword>
<dbReference type="Proteomes" id="UP000574369">
    <property type="component" value="Unassembled WGS sequence"/>
</dbReference>
<reference evidence="2 3" key="1">
    <citation type="submission" date="2020-08" db="EMBL/GenBank/DDBJ databases">
        <title>Genomic Encyclopedia of Type Strains, Phase III (KMG-III): the genomes of soil and plant-associated and newly described type strains.</title>
        <authorList>
            <person name="Whitman W."/>
        </authorList>
    </citation>
    <scope>NUCLEOTIDE SEQUENCE [LARGE SCALE GENOMIC DNA]</scope>
    <source>
        <strain evidence="2 3">CECT 7247</strain>
    </source>
</reference>
<evidence type="ECO:0000313" key="2">
    <source>
        <dbReference type="EMBL" id="MBB3195689.1"/>
    </source>
</evidence>
<comment type="caution">
    <text evidence="2">The sequence shown here is derived from an EMBL/GenBank/DDBJ whole genome shotgun (WGS) entry which is preliminary data.</text>
</comment>
<evidence type="ECO:0000256" key="1">
    <source>
        <dbReference type="SAM" id="MobiDB-lite"/>
    </source>
</evidence>
<name>A0ABR6GWQ3_9BURK</name>
<proteinExistence type="predicted"/>
<protein>
    <recommendedName>
        <fullName evidence="4">Type II secretion system protein GspC N-terminal domain-containing protein</fullName>
    </recommendedName>
</protein>
<accession>A0ABR6GWQ3</accession>
<feature type="compositionally biased region" description="Pro residues" evidence="1">
    <location>
        <begin position="147"/>
        <end position="161"/>
    </location>
</feature>
<dbReference type="EMBL" id="JACHXO010000005">
    <property type="protein sequence ID" value="MBB3195689.1"/>
    <property type="molecule type" value="Genomic_DNA"/>
</dbReference>
<evidence type="ECO:0008006" key="4">
    <source>
        <dbReference type="Google" id="ProtNLM"/>
    </source>
</evidence>
<evidence type="ECO:0000313" key="3">
    <source>
        <dbReference type="Proteomes" id="UP000574369"/>
    </source>
</evidence>